<feature type="region of interest" description="Disordered" evidence="1">
    <location>
        <begin position="473"/>
        <end position="494"/>
    </location>
</feature>
<evidence type="ECO:0000256" key="1">
    <source>
        <dbReference type="SAM" id="MobiDB-lite"/>
    </source>
</evidence>
<feature type="compositionally biased region" description="Polar residues" evidence="1">
    <location>
        <begin position="481"/>
        <end position="494"/>
    </location>
</feature>
<dbReference type="Pfam" id="PF05139">
    <property type="entry name" value="Erythro_esteras"/>
    <property type="match status" value="1"/>
</dbReference>
<dbReference type="InterPro" id="IPR007815">
    <property type="entry name" value="Emycin_Estase"/>
</dbReference>
<proteinExistence type="predicted"/>
<keyword evidence="3" id="KW-1185">Reference proteome</keyword>
<dbReference type="SUPFAM" id="SSF159501">
    <property type="entry name" value="EreA/ChaN-like"/>
    <property type="match status" value="1"/>
</dbReference>
<gene>
    <name evidence="2" type="ORF">F0P96_13255</name>
</gene>
<dbReference type="Gene3D" id="3.30.1870.10">
    <property type="entry name" value="EreA-like, domain 2"/>
    <property type="match status" value="1"/>
</dbReference>
<protein>
    <submittedName>
        <fullName evidence="2">Erythromycin esterase family protein</fullName>
    </submittedName>
</protein>
<comment type="caution">
    <text evidence="2">The sequence shown here is derived from an EMBL/GenBank/DDBJ whole genome shotgun (WGS) entry which is preliminary data.</text>
</comment>
<accession>A0AA88FGH2</accession>
<evidence type="ECO:0000313" key="2">
    <source>
        <dbReference type="EMBL" id="KAA9332435.1"/>
    </source>
</evidence>
<dbReference type="GO" id="GO:0046677">
    <property type="term" value="P:response to antibiotic"/>
    <property type="evidence" value="ECO:0007669"/>
    <property type="project" value="InterPro"/>
</dbReference>
<name>A0AA88FGH2_9BACT</name>
<dbReference type="AlphaFoldDB" id="A0AA88FGH2"/>
<evidence type="ECO:0000313" key="3">
    <source>
        <dbReference type="Proteomes" id="UP000326380"/>
    </source>
</evidence>
<reference evidence="2 3" key="1">
    <citation type="submission" date="2019-09" db="EMBL/GenBank/DDBJ databases">
        <title>Genome sequence of Hymenobacter sp. M3.</title>
        <authorList>
            <person name="Srinivasan S."/>
        </authorList>
    </citation>
    <scope>NUCLEOTIDE SEQUENCE [LARGE SCALE GENOMIC DNA]</scope>
    <source>
        <strain evidence="2 3">M3</strain>
    </source>
</reference>
<organism evidence="2 3">
    <name type="scientific">Hymenobacter busanensis</name>
    <dbReference type="NCBI Taxonomy" id="2607656"/>
    <lineage>
        <taxon>Bacteria</taxon>
        <taxon>Pseudomonadati</taxon>
        <taxon>Bacteroidota</taxon>
        <taxon>Cytophagia</taxon>
        <taxon>Cytophagales</taxon>
        <taxon>Hymenobacteraceae</taxon>
        <taxon>Hymenobacter</taxon>
    </lineage>
</organism>
<dbReference type="Proteomes" id="UP000326380">
    <property type="component" value="Unassembled WGS sequence"/>
</dbReference>
<sequence>MRRDQLSGFFPDFGRFFPHFAGYGFDCGTGRAWFGPSFTAKPSRHMLALFPFRRPALLLAASLLLTRTAHAQTPPAASPDSVFAGTPRETLALPGTPDFRLFDEAFYQNQLFLLGEAHGVQRPQEIDFALLRHLNQRAGVRHYLAEVDCAKAYYLNEYLRTGDEPTLRRVFASWVRQQAQWGNEDFVRKIQRIRALNATLPAARRIRFVGIDGLQDYALAADYLAVLQARANKLPASLTVRLDSVRAALPQAGAATFAGVAWRAQQALRADEPAARRALGRATYDELQHLLTNASYARTLPSREAQIFANYQAVLPLYHLENEKLYGLWGTGHVLQSPTVDGHRAFASRVRQSSLPARNKVVSLLCTTSGSRMMYASAQLPAPFRTPQAYTATDKFNHDGPLVVLRGIEALKATTAPGSTTLVKLDAPGAAACRLPVQVRYAPGIPAAQQLQFDPQLPATAYVQYLLLVRDSGPTEPPRTENASLNQAQAQPAR</sequence>
<dbReference type="EMBL" id="VTWU01000004">
    <property type="protein sequence ID" value="KAA9332435.1"/>
    <property type="molecule type" value="Genomic_DNA"/>
</dbReference>